<reference evidence="1 2" key="1">
    <citation type="submission" date="2020-08" db="EMBL/GenBank/DDBJ databases">
        <title>Genomic Encyclopedia of Type Strains, Phase IV (KMG-IV): sequencing the most valuable type-strain genomes for metagenomic binning, comparative biology and taxonomic classification.</title>
        <authorList>
            <person name="Goeker M."/>
        </authorList>
    </citation>
    <scope>NUCLEOTIDE SEQUENCE [LARGE SCALE GENOMIC DNA]</scope>
    <source>
        <strain evidence="1 2">DSM 44197</strain>
    </source>
</reference>
<name>A0A7W3QPF7_ACTNM</name>
<gene>
    <name evidence="1" type="ORF">HNR61_006241</name>
</gene>
<evidence type="ECO:0000313" key="1">
    <source>
        <dbReference type="EMBL" id="MBA8954584.1"/>
    </source>
</evidence>
<dbReference type="RefSeq" id="WP_182846638.1">
    <property type="nucleotide sequence ID" value="NZ_BAAALP010000011.1"/>
</dbReference>
<dbReference type="Pfam" id="PF20116">
    <property type="entry name" value="DUF6506"/>
    <property type="match status" value="1"/>
</dbReference>
<dbReference type="AlphaFoldDB" id="A0A7W3QPF7"/>
<dbReference type="InterPro" id="IPR045441">
    <property type="entry name" value="DUF6506"/>
</dbReference>
<comment type="caution">
    <text evidence="1">The sequence shown here is derived from an EMBL/GenBank/DDBJ whole genome shotgun (WGS) entry which is preliminary data.</text>
</comment>
<sequence length="99" mass="10510">MALTHWGFIYVADGCDPARDITVNDTGTCRTVLVGVSRPDQAPPVAARLAADGAQLIELCGAFGPTWTARVIEELDGRVPVGTVTYGPEATHALHTLFF</sequence>
<keyword evidence="2" id="KW-1185">Reference proteome</keyword>
<dbReference type="Proteomes" id="UP000572680">
    <property type="component" value="Unassembled WGS sequence"/>
</dbReference>
<protein>
    <submittedName>
        <fullName evidence="1">Uncharacterized protein</fullName>
    </submittedName>
</protein>
<accession>A0A7W3QPF7</accession>
<evidence type="ECO:0000313" key="2">
    <source>
        <dbReference type="Proteomes" id="UP000572680"/>
    </source>
</evidence>
<dbReference type="EMBL" id="JACJIA010000009">
    <property type="protein sequence ID" value="MBA8954584.1"/>
    <property type="molecule type" value="Genomic_DNA"/>
</dbReference>
<proteinExistence type="predicted"/>
<organism evidence="1 2">
    <name type="scientific">Actinomadura namibiensis</name>
    <dbReference type="NCBI Taxonomy" id="182080"/>
    <lineage>
        <taxon>Bacteria</taxon>
        <taxon>Bacillati</taxon>
        <taxon>Actinomycetota</taxon>
        <taxon>Actinomycetes</taxon>
        <taxon>Streptosporangiales</taxon>
        <taxon>Thermomonosporaceae</taxon>
        <taxon>Actinomadura</taxon>
    </lineage>
</organism>